<name>A0A8T1W8K2_9STRA</name>
<dbReference type="GO" id="GO:0003729">
    <property type="term" value="F:mRNA binding"/>
    <property type="evidence" value="ECO:0007669"/>
    <property type="project" value="TreeGrafter"/>
</dbReference>
<feature type="compositionally biased region" description="Basic and acidic residues" evidence="3">
    <location>
        <begin position="311"/>
        <end position="322"/>
    </location>
</feature>
<evidence type="ECO:0000256" key="1">
    <source>
        <dbReference type="ARBA" id="ARBA00022884"/>
    </source>
</evidence>
<gene>
    <name evidence="5" type="primary">POLDIP3</name>
    <name evidence="5" type="ORF">PHYPSEUDO_011317</name>
</gene>
<dbReference type="InterPro" id="IPR051229">
    <property type="entry name" value="ALYREF_mRNA_export"/>
</dbReference>
<keyword evidence="1 2" id="KW-0694">RNA-binding</keyword>
<reference evidence="5" key="1">
    <citation type="submission" date="2021-02" db="EMBL/GenBank/DDBJ databases">
        <authorList>
            <person name="Palmer J.M."/>
        </authorList>
    </citation>
    <scope>NUCLEOTIDE SEQUENCE</scope>
    <source>
        <strain evidence="5">SCRP734</strain>
    </source>
</reference>
<dbReference type="PROSITE" id="PS50102">
    <property type="entry name" value="RRM"/>
    <property type="match status" value="1"/>
</dbReference>
<feature type="domain" description="RRM" evidence="4">
    <location>
        <begin position="180"/>
        <end position="257"/>
    </location>
</feature>
<feature type="region of interest" description="Disordered" evidence="3">
    <location>
        <begin position="130"/>
        <end position="174"/>
    </location>
</feature>
<dbReference type="Pfam" id="PF13865">
    <property type="entry name" value="FoP_duplication"/>
    <property type="match status" value="1"/>
</dbReference>
<dbReference type="OrthoDB" id="346839at2759"/>
<dbReference type="GO" id="GO:0006406">
    <property type="term" value="P:mRNA export from nucleus"/>
    <property type="evidence" value="ECO:0007669"/>
    <property type="project" value="TreeGrafter"/>
</dbReference>
<sequence>MSSILASLDMSLDDLIARKKTKPTNPDSRPAKANKEKDAAGPVRNERRRNRSRNQPYSRSVTEGEPALATSVTGTQTAELRCLPSREGGGAMTSAREDGRYVGAEIYTYIVCCIFSLGVSKRGGDDDDMDIDLDDAPDSGNNRGGKKRSVVVKRPAKGGKKGGSSILSRLGGKDGASPGTKILVKNLKFDILEEEVRELFGTVGEVSKAEIVYDRSGRSKGIARVWFTRRSDADKAIKQYDGRTLDGQPMQIALDADKNVRNGLFGTALDRDDKDVKFKVSFGGKNDNEQSKGRGNRRRGRANEKGNQGGRGKEPAPSKTAEDLDNEMDTYMKDA</sequence>
<dbReference type="Proteomes" id="UP000694044">
    <property type="component" value="Unassembled WGS sequence"/>
</dbReference>
<dbReference type="SMART" id="SM01218">
    <property type="entry name" value="FoP_duplication"/>
    <property type="match status" value="1"/>
</dbReference>
<feature type="region of interest" description="Disordered" evidence="3">
    <location>
        <begin position="16"/>
        <end position="94"/>
    </location>
</feature>
<accession>A0A8T1W8K2</accession>
<comment type="caution">
    <text evidence="5">The sequence shown here is derived from an EMBL/GenBank/DDBJ whole genome shotgun (WGS) entry which is preliminary data.</text>
</comment>
<evidence type="ECO:0000259" key="4">
    <source>
        <dbReference type="PROSITE" id="PS50102"/>
    </source>
</evidence>
<protein>
    <submittedName>
        <fullName evidence="5">Polymerase delta-interacting protein 3</fullName>
    </submittedName>
</protein>
<dbReference type="PANTHER" id="PTHR19965">
    <property type="entry name" value="RNA AND EXPORT FACTOR BINDING PROTEIN"/>
    <property type="match status" value="1"/>
</dbReference>
<dbReference type="SMART" id="SM00360">
    <property type="entry name" value="RRM"/>
    <property type="match status" value="1"/>
</dbReference>
<organism evidence="5 6">
    <name type="scientific">Phytophthora pseudosyringae</name>
    <dbReference type="NCBI Taxonomy" id="221518"/>
    <lineage>
        <taxon>Eukaryota</taxon>
        <taxon>Sar</taxon>
        <taxon>Stramenopiles</taxon>
        <taxon>Oomycota</taxon>
        <taxon>Peronosporomycetes</taxon>
        <taxon>Peronosporales</taxon>
        <taxon>Peronosporaceae</taxon>
        <taxon>Phytophthora</taxon>
    </lineage>
</organism>
<proteinExistence type="predicted"/>
<evidence type="ECO:0000256" key="3">
    <source>
        <dbReference type="SAM" id="MobiDB-lite"/>
    </source>
</evidence>
<keyword evidence="6" id="KW-1185">Reference proteome</keyword>
<dbReference type="EMBL" id="JAGDFM010000050">
    <property type="protein sequence ID" value="KAG7389048.1"/>
    <property type="molecule type" value="Genomic_DNA"/>
</dbReference>
<dbReference type="Pfam" id="PF00076">
    <property type="entry name" value="RRM_1"/>
    <property type="match status" value="1"/>
</dbReference>
<dbReference type="GO" id="GO:0005634">
    <property type="term" value="C:nucleus"/>
    <property type="evidence" value="ECO:0007669"/>
    <property type="project" value="TreeGrafter"/>
</dbReference>
<dbReference type="CDD" id="cd12418">
    <property type="entry name" value="RRM_Aly_REF_like"/>
    <property type="match status" value="1"/>
</dbReference>
<dbReference type="AlphaFoldDB" id="A0A8T1W8K2"/>
<evidence type="ECO:0000313" key="5">
    <source>
        <dbReference type="EMBL" id="KAG7389048.1"/>
    </source>
</evidence>
<dbReference type="InterPro" id="IPR000504">
    <property type="entry name" value="RRM_dom"/>
</dbReference>
<dbReference type="InterPro" id="IPR025715">
    <property type="entry name" value="FoP_C"/>
</dbReference>
<dbReference type="PANTHER" id="PTHR19965:SF35">
    <property type="entry name" value="RNA ANNEALING PROTEIN YRA1"/>
    <property type="match status" value="1"/>
</dbReference>
<feature type="region of interest" description="Disordered" evidence="3">
    <location>
        <begin position="279"/>
        <end position="335"/>
    </location>
</feature>
<feature type="compositionally biased region" description="Basic and acidic residues" evidence="3">
    <location>
        <begin position="29"/>
        <end position="39"/>
    </location>
</feature>
<feature type="compositionally biased region" description="Basic residues" evidence="3">
    <location>
        <begin position="144"/>
        <end position="160"/>
    </location>
</feature>
<evidence type="ECO:0000256" key="2">
    <source>
        <dbReference type="PROSITE-ProRule" id="PRU00176"/>
    </source>
</evidence>
<evidence type="ECO:0000313" key="6">
    <source>
        <dbReference type="Proteomes" id="UP000694044"/>
    </source>
</evidence>